<sequence>MRCAVPLSLVAALVLCACATPDPAAAPPSDGMAWRLTPAADGDEAKLAYGVPDTDDVVLMLACRPGSGAVQVTTTAPTAPARLTLRSGSAVSSLPIQSEPAEIQSGVLVEAATTVADPALAAFARTGALSFDLGGRATALAAAPDQARRFVATCAG</sequence>
<keyword evidence="1" id="KW-0732">Signal</keyword>
<accession>A0A328AP78</accession>
<protein>
    <recommendedName>
        <fullName evidence="4">Lipoprotein</fullName>
    </recommendedName>
</protein>
<evidence type="ECO:0000256" key="1">
    <source>
        <dbReference type="SAM" id="SignalP"/>
    </source>
</evidence>
<evidence type="ECO:0008006" key="4">
    <source>
        <dbReference type="Google" id="ProtNLM"/>
    </source>
</evidence>
<dbReference type="EMBL" id="QFYQ01000001">
    <property type="protein sequence ID" value="RAK54658.1"/>
    <property type="molecule type" value="Genomic_DNA"/>
</dbReference>
<evidence type="ECO:0000313" key="2">
    <source>
        <dbReference type="EMBL" id="RAK54658.1"/>
    </source>
</evidence>
<dbReference type="PROSITE" id="PS51257">
    <property type="entry name" value="PROKAR_LIPOPROTEIN"/>
    <property type="match status" value="1"/>
</dbReference>
<feature type="chain" id="PRO_5016449695" description="Lipoprotein" evidence="1">
    <location>
        <begin position="27"/>
        <end position="156"/>
    </location>
</feature>
<keyword evidence="3" id="KW-1185">Reference proteome</keyword>
<gene>
    <name evidence="2" type="ORF">DJ017_09045</name>
</gene>
<proteinExistence type="predicted"/>
<dbReference type="AlphaFoldDB" id="A0A328AP78"/>
<feature type="signal peptide" evidence="1">
    <location>
        <begin position="1"/>
        <end position="26"/>
    </location>
</feature>
<organism evidence="2 3">
    <name type="scientific">Phenylobacterium soli</name>
    <dbReference type="NCBI Taxonomy" id="2170551"/>
    <lineage>
        <taxon>Bacteria</taxon>
        <taxon>Pseudomonadati</taxon>
        <taxon>Pseudomonadota</taxon>
        <taxon>Alphaproteobacteria</taxon>
        <taxon>Caulobacterales</taxon>
        <taxon>Caulobacteraceae</taxon>
        <taxon>Phenylobacterium</taxon>
    </lineage>
</organism>
<comment type="caution">
    <text evidence="2">The sequence shown here is derived from an EMBL/GenBank/DDBJ whole genome shotgun (WGS) entry which is preliminary data.</text>
</comment>
<evidence type="ECO:0000313" key="3">
    <source>
        <dbReference type="Proteomes" id="UP000249254"/>
    </source>
</evidence>
<dbReference type="OrthoDB" id="7203442at2"/>
<name>A0A328AP78_9CAUL</name>
<reference evidence="3" key="1">
    <citation type="submission" date="2018-05" db="EMBL/GenBank/DDBJ databases">
        <authorList>
            <person name="Li X."/>
        </authorList>
    </citation>
    <scope>NUCLEOTIDE SEQUENCE [LARGE SCALE GENOMIC DNA]</scope>
    <source>
        <strain evidence="3">LX32</strain>
    </source>
</reference>
<dbReference type="RefSeq" id="WP_111528409.1">
    <property type="nucleotide sequence ID" value="NZ_JBHRSG010000004.1"/>
</dbReference>
<dbReference type="Proteomes" id="UP000249254">
    <property type="component" value="Unassembled WGS sequence"/>
</dbReference>